<dbReference type="SUPFAM" id="SSF53474">
    <property type="entry name" value="alpha/beta-Hydrolases"/>
    <property type="match status" value="1"/>
</dbReference>
<keyword evidence="6" id="KW-1185">Reference proteome</keyword>
<dbReference type="PRINTS" id="PR00793">
    <property type="entry name" value="PROAMNOPTASE"/>
</dbReference>
<feature type="domain" description="AB hydrolase-1" evidence="4">
    <location>
        <begin position="32"/>
        <end position="292"/>
    </location>
</feature>
<evidence type="ECO:0000313" key="6">
    <source>
        <dbReference type="Proteomes" id="UP000199310"/>
    </source>
</evidence>
<evidence type="ECO:0000313" key="5">
    <source>
        <dbReference type="EMBL" id="SEW53802.1"/>
    </source>
</evidence>
<dbReference type="GO" id="GO:0016020">
    <property type="term" value="C:membrane"/>
    <property type="evidence" value="ECO:0007669"/>
    <property type="project" value="TreeGrafter"/>
</dbReference>
<dbReference type="GO" id="GO:0008233">
    <property type="term" value="F:peptidase activity"/>
    <property type="evidence" value="ECO:0007669"/>
    <property type="project" value="InterPro"/>
</dbReference>
<protein>
    <submittedName>
        <fullName evidence="5">Proline iminopeptidase</fullName>
    </submittedName>
</protein>
<sequence>MKYLMTAFMLLVTLFAAAQPLYTKTYGSSNNKPVIFIHGGPGSSAVAFEVTTAQKLADQGFYVILYDRRGEGLSKDLKAAYTFQETFDDLNAIYKQFGIRKATLIGFSFGGIVSTLYTEKYKDRVAGLVLVSALLSQPETYKTILKKSTGIYQARKDTAGLNDILRIEGMDKSSFEYRASCFRHSSRNGFFSTPHQSDLAKSLYARLEADPGYRKFSAGKNNDAVMGFWKNEHYSTMSILPVLKQLQADGLSIHALYGKDDGLFSLAQINELRSMIGKTHLQYLKDCSHYLYSDQQPAFIAALTGWLR</sequence>
<name>A0A1I0SB10_9BACT</name>
<dbReference type="RefSeq" id="WP_177192365.1">
    <property type="nucleotide sequence ID" value="NZ_FOJG01000002.1"/>
</dbReference>
<keyword evidence="3" id="KW-0732">Signal</keyword>
<reference evidence="6" key="1">
    <citation type="submission" date="2016-10" db="EMBL/GenBank/DDBJ databases">
        <authorList>
            <person name="Varghese N."/>
            <person name="Submissions S."/>
        </authorList>
    </citation>
    <scope>NUCLEOTIDE SEQUENCE [LARGE SCALE GENOMIC DNA]</scope>
    <source>
        <strain evidence="6">DSM 3695</strain>
    </source>
</reference>
<organism evidence="5 6">
    <name type="scientific">Chitinophaga arvensicola</name>
    <dbReference type="NCBI Taxonomy" id="29529"/>
    <lineage>
        <taxon>Bacteria</taxon>
        <taxon>Pseudomonadati</taxon>
        <taxon>Bacteroidota</taxon>
        <taxon>Chitinophagia</taxon>
        <taxon>Chitinophagales</taxon>
        <taxon>Chitinophagaceae</taxon>
        <taxon>Chitinophaga</taxon>
    </lineage>
</organism>
<dbReference type="STRING" id="29529.SAMN04488122_5690"/>
<dbReference type="Gene3D" id="3.40.50.1820">
    <property type="entry name" value="alpha/beta hydrolase"/>
    <property type="match status" value="1"/>
</dbReference>
<feature type="chain" id="PRO_5011446559" evidence="3">
    <location>
        <begin position="19"/>
        <end position="308"/>
    </location>
</feature>
<dbReference type="InterPro" id="IPR029058">
    <property type="entry name" value="AB_hydrolase_fold"/>
</dbReference>
<dbReference type="AlphaFoldDB" id="A0A1I0SB10"/>
<dbReference type="Pfam" id="PF00561">
    <property type="entry name" value="Abhydrolase_1"/>
    <property type="match status" value="1"/>
</dbReference>
<accession>A0A1I0SB10</accession>
<evidence type="ECO:0000256" key="2">
    <source>
        <dbReference type="ARBA" id="ARBA00022801"/>
    </source>
</evidence>
<dbReference type="InterPro" id="IPR000073">
    <property type="entry name" value="AB_hydrolase_1"/>
</dbReference>
<dbReference type="Proteomes" id="UP000199310">
    <property type="component" value="Unassembled WGS sequence"/>
</dbReference>
<evidence type="ECO:0000256" key="1">
    <source>
        <dbReference type="ARBA" id="ARBA00010088"/>
    </source>
</evidence>
<evidence type="ECO:0000256" key="3">
    <source>
        <dbReference type="SAM" id="SignalP"/>
    </source>
</evidence>
<dbReference type="InterPro" id="IPR002410">
    <property type="entry name" value="Peptidase_S33"/>
</dbReference>
<dbReference type="PANTHER" id="PTHR43798:SF33">
    <property type="entry name" value="HYDROLASE, PUTATIVE (AFU_ORTHOLOGUE AFUA_2G14860)-RELATED"/>
    <property type="match status" value="1"/>
</dbReference>
<dbReference type="GO" id="GO:0006508">
    <property type="term" value="P:proteolysis"/>
    <property type="evidence" value="ECO:0007669"/>
    <property type="project" value="InterPro"/>
</dbReference>
<dbReference type="EMBL" id="FOJG01000002">
    <property type="protein sequence ID" value="SEW53802.1"/>
    <property type="molecule type" value="Genomic_DNA"/>
</dbReference>
<dbReference type="InterPro" id="IPR050266">
    <property type="entry name" value="AB_hydrolase_sf"/>
</dbReference>
<evidence type="ECO:0000259" key="4">
    <source>
        <dbReference type="Pfam" id="PF00561"/>
    </source>
</evidence>
<comment type="similarity">
    <text evidence="1">Belongs to the peptidase S33 family.</text>
</comment>
<gene>
    <name evidence="5" type="ORF">SAMN04488122_5690</name>
</gene>
<feature type="signal peptide" evidence="3">
    <location>
        <begin position="1"/>
        <end position="18"/>
    </location>
</feature>
<keyword evidence="2" id="KW-0378">Hydrolase</keyword>
<proteinExistence type="inferred from homology"/>
<dbReference type="PANTHER" id="PTHR43798">
    <property type="entry name" value="MONOACYLGLYCEROL LIPASE"/>
    <property type="match status" value="1"/>
</dbReference>